<name>A0A0W0S8X6_9GAMM</name>
<accession>A0A0W0S8X6</accession>
<dbReference type="RefSeq" id="WP_028380338.1">
    <property type="nucleotide sequence ID" value="NZ_CAAAIT010000001.1"/>
</dbReference>
<sequence>MKAEIIKSKLDLYDQNKGLFRVLKDEPHIKALREFYNSKLQGVHTLSPPLLLELAVILLGKNDRNGDSESSQIFRELVQYLGGYEILESLNKQKQLSGENLAFLEKNHTHAKQLAPLLISISSKLSPSTLTILLQAAEKIADQQRLVETFKYFEQCALSENAALYFELINLLNRYGINMDDVVPLLSKVKQLLHIKKVLDVLSRTDSQLFHRDNVIAVLKLQNPYYFYKVLALLPNTQESLNTLFAVDDILDKCSRADAIIKNFKSAGWELDHYLKYIFSVNINGVDLERATRLLMNMNIEPELLPIILEIIFTRSNESIALVQAVGLLEEHLKEDMDLVFATKYPNRVAAAIAELRKEKCFNEQTRKAICSHPEYAVELAQALVQFHRIDYTARAAHDGIMKYPQSANNAARAIEYLHKNSLLHNPHGKTDSYKGKVKRSSNSIVAAVCKAELTDDSLIKLFDIMQAAKLLDLPNLHKVIARLKYIKTMASAAICLANGNKFNQLNFESIMSDPINSIAIAERLGGTPSSPSLPKIINEGAKDFVEIRKAAKVLAQGQRQGLFFTQPEPEKVKTFEKATHKKMATLQNEAMMKIAEHTSDHHLEDITEHHTANSAYFSVYKK</sequence>
<evidence type="ECO:0000313" key="2">
    <source>
        <dbReference type="Proteomes" id="UP000054921"/>
    </source>
</evidence>
<evidence type="ECO:0000313" key="1">
    <source>
        <dbReference type="EMBL" id="KTC79794.1"/>
    </source>
</evidence>
<organism evidence="1 2">
    <name type="scientific">Legionella cherrii</name>
    <dbReference type="NCBI Taxonomy" id="28084"/>
    <lineage>
        <taxon>Bacteria</taxon>
        <taxon>Pseudomonadati</taxon>
        <taxon>Pseudomonadota</taxon>
        <taxon>Gammaproteobacteria</taxon>
        <taxon>Legionellales</taxon>
        <taxon>Legionellaceae</taxon>
        <taxon>Legionella</taxon>
    </lineage>
</organism>
<gene>
    <name evidence="1" type="ORF">Lche_1814</name>
</gene>
<dbReference type="STRING" id="28084.Lche_1814"/>
<comment type="caution">
    <text evidence="1">The sequence shown here is derived from an EMBL/GenBank/DDBJ whole genome shotgun (WGS) entry which is preliminary data.</text>
</comment>
<reference evidence="1 2" key="1">
    <citation type="submission" date="2015-11" db="EMBL/GenBank/DDBJ databases">
        <title>Genomic analysis of 38 Legionella species identifies large and diverse effector repertoires.</title>
        <authorList>
            <person name="Burstein D."/>
            <person name="Amaro F."/>
            <person name="Zusman T."/>
            <person name="Lifshitz Z."/>
            <person name="Cohen O."/>
            <person name="Gilbert J.A."/>
            <person name="Pupko T."/>
            <person name="Shuman H.A."/>
            <person name="Segal G."/>
        </authorList>
    </citation>
    <scope>NUCLEOTIDE SEQUENCE [LARGE SCALE GENOMIC DNA]</scope>
    <source>
        <strain evidence="1 2">ORW</strain>
    </source>
</reference>
<dbReference type="AlphaFoldDB" id="A0A0W0S8X6"/>
<dbReference type="OrthoDB" id="5651004at2"/>
<dbReference type="PATRIC" id="fig|28084.5.peg.1967"/>
<dbReference type="Proteomes" id="UP000054921">
    <property type="component" value="Unassembled WGS sequence"/>
</dbReference>
<dbReference type="EMBL" id="LNXW01000013">
    <property type="protein sequence ID" value="KTC79794.1"/>
    <property type="molecule type" value="Genomic_DNA"/>
</dbReference>
<proteinExistence type="predicted"/>
<protein>
    <submittedName>
        <fullName evidence="1">Uncharacterized protein</fullName>
    </submittedName>
</protein>